<organism evidence="1 2">
    <name type="scientific">Streptomyces noursei</name>
    <name type="common">Streptomyces albulus</name>
    <dbReference type="NCBI Taxonomy" id="1971"/>
    <lineage>
        <taxon>Bacteria</taxon>
        <taxon>Bacillati</taxon>
        <taxon>Actinomycetota</taxon>
        <taxon>Actinomycetes</taxon>
        <taxon>Kitasatosporales</taxon>
        <taxon>Streptomycetaceae</taxon>
        <taxon>Streptomyces</taxon>
    </lineage>
</organism>
<proteinExistence type="predicted"/>
<evidence type="ECO:0000313" key="1">
    <source>
        <dbReference type="EMBL" id="GCB88445.1"/>
    </source>
</evidence>
<gene>
    <name evidence="1" type="ORF">SALB_01115</name>
</gene>
<dbReference type="Proteomes" id="UP000288351">
    <property type="component" value="Unassembled WGS sequence"/>
</dbReference>
<reference evidence="1 2" key="1">
    <citation type="journal article" date="2019" name="Microbiol. Resour. Announc.">
        <title>Draft Genome Sequence of the Most Traditional epsilon-Poly-l-Lysine Producer, Streptomyces albulus NBRC14147.</title>
        <authorList>
            <person name="Yamanaka K."/>
            <person name="Hamano Y."/>
        </authorList>
    </citation>
    <scope>NUCLEOTIDE SEQUENCE [LARGE SCALE GENOMIC DNA]</scope>
    <source>
        <strain evidence="1 2">NBRC 14147</strain>
    </source>
</reference>
<dbReference type="InterPro" id="IPR043519">
    <property type="entry name" value="NT_sf"/>
</dbReference>
<comment type="caution">
    <text evidence="1">The sequence shown here is derived from an EMBL/GenBank/DDBJ whole genome shotgun (WGS) entry which is preliminary data.</text>
</comment>
<dbReference type="AlphaFoldDB" id="A0A401QSV6"/>
<dbReference type="EMBL" id="BHXC01000006">
    <property type="protein sequence ID" value="GCB88445.1"/>
    <property type="molecule type" value="Genomic_DNA"/>
</dbReference>
<evidence type="ECO:0000313" key="2">
    <source>
        <dbReference type="Proteomes" id="UP000288351"/>
    </source>
</evidence>
<dbReference type="SUPFAM" id="SSF81301">
    <property type="entry name" value="Nucleotidyltransferase"/>
    <property type="match status" value="1"/>
</dbReference>
<sequence>MDVTRTEPVAAARGLAQHLFPDALTVLVSGSVPTERRTRTSDLDMVVVTAAELEAYRHELTDLLDDLAGADDPAELAFIASRVLNKTALLALPAGRHWQGSGKGLLR</sequence>
<evidence type="ECO:0008006" key="3">
    <source>
        <dbReference type="Google" id="ProtNLM"/>
    </source>
</evidence>
<accession>A0A401QSV6</accession>
<protein>
    <recommendedName>
        <fullName evidence="3">Polymerase nucleotidyl transferase domain-containing protein</fullName>
    </recommendedName>
</protein>
<name>A0A401QSV6_STRNR</name>